<dbReference type="SUPFAM" id="SSF46955">
    <property type="entry name" value="Putative DNA-binding domain"/>
    <property type="match status" value="1"/>
</dbReference>
<dbReference type="InterPro" id="IPR009061">
    <property type="entry name" value="DNA-bd_dom_put_sf"/>
</dbReference>
<sequence>MASLDDDLRERQLAAKANRMRPKQVADLFRVSRVTIYSWLNDDNAGFPKPKRYNRRHIFWYESELREWAEQKGYDLTPLH</sequence>
<evidence type="ECO:0000313" key="2">
    <source>
        <dbReference type="Proteomes" id="UP000593732"/>
    </source>
</evidence>
<dbReference type="InterPro" id="IPR010260">
    <property type="entry name" value="AlpA"/>
</dbReference>
<organism evidence="1 2">
    <name type="scientific">Aeromonas phage BUCT551</name>
    <dbReference type="NCBI Taxonomy" id="2776735"/>
    <lineage>
        <taxon>Viruses</taxon>
        <taxon>Duplodnaviria</taxon>
        <taxon>Heunggongvirae</taxon>
        <taxon>Uroviricota</taxon>
        <taxon>Caudoviricetes</taxon>
        <taxon>Casjensviridae</taxon>
        <taxon>Sharonstreetvirus</taxon>
        <taxon>Sharonstreetvirus BUCT551</taxon>
    </lineage>
</organism>
<accession>A0A7L8ZJX5</accession>
<reference evidence="1 2" key="1">
    <citation type="submission" date="2020-09" db="EMBL/GenBank/DDBJ databases">
        <authorList>
            <person name="Qin H."/>
            <person name="Tong Y."/>
            <person name="Fan H."/>
            <person name="Song L."/>
            <person name="An X."/>
            <person name="Hu Y."/>
        </authorList>
    </citation>
    <scope>NUCLEOTIDE SEQUENCE [LARGE SCALE GENOMIC DNA]</scope>
</reference>
<name>A0A7L8ZJX5_9CAUD</name>
<dbReference type="Proteomes" id="UP000593732">
    <property type="component" value="Segment"/>
</dbReference>
<proteinExistence type="predicted"/>
<protein>
    <submittedName>
        <fullName evidence="1">Putative AlpA family regulatory protein</fullName>
    </submittedName>
</protein>
<dbReference type="GeneID" id="62680976"/>
<evidence type="ECO:0000313" key="1">
    <source>
        <dbReference type="EMBL" id="QOI69690.1"/>
    </source>
</evidence>
<dbReference type="EMBL" id="MT952005">
    <property type="protein sequence ID" value="QOI69690.1"/>
    <property type="molecule type" value="Genomic_DNA"/>
</dbReference>
<dbReference type="RefSeq" id="YP_009998390.1">
    <property type="nucleotide sequence ID" value="NC_052986.1"/>
</dbReference>
<dbReference type="Gene3D" id="1.10.238.160">
    <property type="match status" value="1"/>
</dbReference>
<dbReference type="KEGG" id="vg:62680976"/>
<dbReference type="Pfam" id="PF05930">
    <property type="entry name" value="Phage_AlpA"/>
    <property type="match status" value="1"/>
</dbReference>
<keyword evidence="2" id="KW-1185">Reference proteome</keyword>